<dbReference type="Gene3D" id="1.20.144.10">
    <property type="entry name" value="Phosphatidic acid phosphatase type 2/haloperoxidase"/>
    <property type="match status" value="1"/>
</dbReference>
<proteinExistence type="predicted"/>
<dbReference type="Proteomes" id="UP000198749">
    <property type="component" value="Unassembled WGS sequence"/>
</dbReference>
<dbReference type="OrthoDB" id="9813524at2"/>
<dbReference type="SUPFAM" id="SSF48317">
    <property type="entry name" value="Acid phosphatase/Vanadium-dependent haloperoxidase"/>
    <property type="match status" value="1"/>
</dbReference>
<dbReference type="AlphaFoldDB" id="A0A1H9EMJ6"/>
<organism evidence="3 4">
    <name type="scientific">Amphritea atlantica</name>
    <dbReference type="NCBI Taxonomy" id="355243"/>
    <lineage>
        <taxon>Bacteria</taxon>
        <taxon>Pseudomonadati</taxon>
        <taxon>Pseudomonadota</taxon>
        <taxon>Gammaproteobacteria</taxon>
        <taxon>Oceanospirillales</taxon>
        <taxon>Oceanospirillaceae</taxon>
        <taxon>Amphritea</taxon>
    </lineage>
</organism>
<dbReference type="CDD" id="cd03396">
    <property type="entry name" value="PAP2_like_6"/>
    <property type="match status" value="1"/>
</dbReference>
<dbReference type="STRING" id="355243.SAMN03080615_00985"/>
<sequence length="231" mass="25963">MAYLMSLTQLKYCRDVVLFLICVAVFIGFPQIDLSIAGLFYDPQTQQFIYNNNPIIQFIYRLFAFIHIPILLGLIIAGLLIRFTKLTLKNYKKWSITFLLTALILGPGLLVNTVLKDNSIGRARPVQVENFGGDKQFTPAFVYSGACSRNCSFVSGHAAMGFYFMILGWLFASRKAFWGGCMVGVVLGLTRIVQGGHFFSDVLFAFWAVYFVIALLGALFGFRHPLYSSTR</sequence>
<feature type="transmembrane region" description="Helical" evidence="1">
    <location>
        <begin position="153"/>
        <end position="172"/>
    </location>
</feature>
<keyword evidence="1" id="KW-0472">Membrane</keyword>
<feature type="transmembrane region" description="Helical" evidence="1">
    <location>
        <begin position="202"/>
        <end position="222"/>
    </location>
</feature>
<protein>
    <submittedName>
        <fullName evidence="3">Membrane-associated enzyme, PAP2 (Acid phosphatase) superfamily</fullName>
    </submittedName>
</protein>
<feature type="transmembrane region" description="Helical" evidence="1">
    <location>
        <begin position="177"/>
        <end position="196"/>
    </location>
</feature>
<evidence type="ECO:0000313" key="3">
    <source>
        <dbReference type="EMBL" id="SEQ26976.1"/>
    </source>
</evidence>
<name>A0A1H9EMJ6_9GAMM</name>
<dbReference type="InterPro" id="IPR000326">
    <property type="entry name" value="PAP2/HPO"/>
</dbReference>
<dbReference type="Pfam" id="PF01569">
    <property type="entry name" value="PAP2"/>
    <property type="match status" value="1"/>
</dbReference>
<keyword evidence="1" id="KW-0812">Transmembrane</keyword>
<accession>A0A1H9EMJ6</accession>
<keyword evidence="1" id="KW-1133">Transmembrane helix</keyword>
<dbReference type="EMBL" id="FOGB01000002">
    <property type="protein sequence ID" value="SEQ26976.1"/>
    <property type="molecule type" value="Genomic_DNA"/>
</dbReference>
<evidence type="ECO:0000313" key="4">
    <source>
        <dbReference type="Proteomes" id="UP000198749"/>
    </source>
</evidence>
<dbReference type="InterPro" id="IPR036938">
    <property type="entry name" value="PAP2/HPO_sf"/>
</dbReference>
<dbReference type="SMART" id="SM00014">
    <property type="entry name" value="acidPPc"/>
    <property type="match status" value="1"/>
</dbReference>
<gene>
    <name evidence="3" type="ORF">SAMN03080615_00985</name>
</gene>
<keyword evidence="4" id="KW-1185">Reference proteome</keyword>
<feature type="transmembrane region" description="Helical" evidence="1">
    <location>
        <begin position="12"/>
        <end position="32"/>
    </location>
</feature>
<evidence type="ECO:0000256" key="1">
    <source>
        <dbReference type="SAM" id="Phobius"/>
    </source>
</evidence>
<reference evidence="4" key="1">
    <citation type="submission" date="2016-10" db="EMBL/GenBank/DDBJ databases">
        <authorList>
            <person name="Varghese N."/>
            <person name="Submissions S."/>
        </authorList>
    </citation>
    <scope>NUCLEOTIDE SEQUENCE [LARGE SCALE GENOMIC DNA]</scope>
    <source>
        <strain evidence="4">DSM 18887</strain>
    </source>
</reference>
<feature type="transmembrane region" description="Helical" evidence="1">
    <location>
        <begin position="58"/>
        <end position="82"/>
    </location>
</feature>
<feature type="domain" description="Phosphatidic acid phosphatase type 2/haloperoxidase" evidence="2">
    <location>
        <begin position="98"/>
        <end position="217"/>
    </location>
</feature>
<evidence type="ECO:0000259" key="2">
    <source>
        <dbReference type="SMART" id="SM00014"/>
    </source>
</evidence>
<feature type="transmembrane region" description="Helical" evidence="1">
    <location>
        <begin position="94"/>
        <end position="115"/>
    </location>
</feature>